<evidence type="ECO:0000256" key="9">
    <source>
        <dbReference type="RuleBase" id="RU004016"/>
    </source>
</evidence>
<feature type="active site" description="Acyl-ester intermediate" evidence="7">
    <location>
        <position position="555"/>
    </location>
</feature>
<dbReference type="PANTHER" id="PTHR21581">
    <property type="entry name" value="D-ALANYL-D-ALANINE CARBOXYPEPTIDASE"/>
    <property type="match status" value="1"/>
</dbReference>
<dbReference type="PRINTS" id="PR00725">
    <property type="entry name" value="DADACBPTASE1"/>
</dbReference>
<evidence type="ECO:0000256" key="8">
    <source>
        <dbReference type="PIRSR" id="PIRSR618044-2"/>
    </source>
</evidence>
<dbReference type="AlphaFoldDB" id="A0A2H0N5H5"/>
<dbReference type="SUPFAM" id="SSF56601">
    <property type="entry name" value="beta-lactamase/transpeptidase-like"/>
    <property type="match status" value="1"/>
</dbReference>
<sequence length="774" mass="87210">MNKKHILPVLSLTLVSSLFPLLQALAIDEAAFNPNFIISDEQLEDSDSMSRRDIQIFLDDKNSTLANYFTEDANGKRTKASEIIYEAAQEYKINPKYILVKLQKEQSLITDPTPTQKQLDWAAGYGVCDSCSMSDPKIQKFKGFGKQVDNAAGIMRWYYENTDTQSWIHKPFVDYIIDGQNVSPQTQATAFLYTYTPHIHGNLNFWKLWNEWFNQTYPSGTLLKAIGSPDVFLIQDGKKRKITNFRALITRFDPKLIVEVPSLELSTYADGVPISFANYSILFDGENYFLLDNDYLRPFASAEVVRKLGYNPDEIISVNKSDLEGYPMSAQITTSSASNPAGKVIELNQKGRLYFLKDGVYHFIPNKQVAESNFPGYIPEKADLSILDTFQEGKTLGFKDGTLIQVQGFNKIYVIENGKKRHIPNEKVFLSLGYKWENVIPTDLETSLLHEDGLPIEGKQQTVALQPASLSSNITITPTPNSPSPTPTQQNPLPTPTKNGLPVFQETGIMYETPGVPSFVGTPYDTKIDSYLIADYDSLQILEGKNVDSPRPLASLTKVMAAYTMLEEGLDRSTVSIYDGSRHKASYHRFRIQNGEAIRNQDLLYSMLVSSLNTPSIMLADSLATPDIVVSKMNANAKNWNLSHSQFADTSGLDLQNFSTAREYLSLFKNTLENKELKRILSLASYEYEEVIDKDTLKMHQDTHSNQLKAKTDLPFTITASKTGYLYESGFNLTMVVQSKLTQKKYIIILLGNPDYTNRFKDAEAFARWALAQQ</sequence>
<name>A0A2H0N5H5_9BACT</name>
<accession>A0A2H0N5H5</accession>
<dbReference type="InterPro" id="IPR001967">
    <property type="entry name" value="Peptidase_S11_N"/>
</dbReference>
<evidence type="ECO:0000256" key="5">
    <source>
        <dbReference type="ARBA" id="ARBA00022984"/>
    </source>
</evidence>
<dbReference type="PANTHER" id="PTHR21581:SF6">
    <property type="entry name" value="TRAFFICKING PROTEIN PARTICLE COMPLEX SUBUNIT 12"/>
    <property type="match status" value="1"/>
</dbReference>
<dbReference type="GO" id="GO:0008360">
    <property type="term" value="P:regulation of cell shape"/>
    <property type="evidence" value="ECO:0007669"/>
    <property type="project" value="UniProtKB-KW"/>
</dbReference>
<dbReference type="Pfam" id="PF00768">
    <property type="entry name" value="Peptidase_S11"/>
    <property type="match status" value="1"/>
</dbReference>
<gene>
    <name evidence="13" type="ORF">COV59_03140</name>
</gene>
<keyword evidence="2 11" id="KW-0732">Signal</keyword>
<feature type="active site" description="Proton acceptor" evidence="7">
    <location>
        <position position="558"/>
    </location>
</feature>
<feature type="chain" id="PRO_5013729016" description="Peptidase S11 D-alanyl-D-alanine carboxypeptidase A N-terminal domain-containing protein" evidence="11">
    <location>
        <begin position="27"/>
        <end position="774"/>
    </location>
</feature>
<evidence type="ECO:0000256" key="1">
    <source>
        <dbReference type="ARBA" id="ARBA00007164"/>
    </source>
</evidence>
<evidence type="ECO:0000256" key="11">
    <source>
        <dbReference type="SAM" id="SignalP"/>
    </source>
</evidence>
<feature type="signal peptide" evidence="11">
    <location>
        <begin position="1"/>
        <end position="26"/>
    </location>
</feature>
<organism evidence="13 14">
    <name type="scientific">Candidatus Magasanikbacteria bacterium CG11_big_fil_rev_8_21_14_0_20_39_34</name>
    <dbReference type="NCBI Taxonomy" id="1974653"/>
    <lineage>
        <taxon>Bacteria</taxon>
        <taxon>Candidatus Magasanikiibacteriota</taxon>
    </lineage>
</organism>
<evidence type="ECO:0000256" key="7">
    <source>
        <dbReference type="PIRSR" id="PIRSR618044-1"/>
    </source>
</evidence>
<dbReference type="Proteomes" id="UP000229600">
    <property type="component" value="Unassembled WGS sequence"/>
</dbReference>
<feature type="domain" description="Peptidase S11 D-alanyl-D-alanine carboxypeptidase A N-terminal" evidence="12">
    <location>
        <begin position="525"/>
        <end position="750"/>
    </location>
</feature>
<proteinExistence type="inferred from homology"/>
<evidence type="ECO:0000256" key="2">
    <source>
        <dbReference type="ARBA" id="ARBA00022729"/>
    </source>
</evidence>
<feature type="binding site" evidence="8">
    <location>
        <position position="722"/>
    </location>
    <ligand>
        <name>substrate</name>
    </ligand>
</feature>
<reference evidence="13 14" key="1">
    <citation type="submission" date="2017-09" db="EMBL/GenBank/DDBJ databases">
        <title>Depth-based differentiation of microbial function through sediment-hosted aquifers and enrichment of novel symbionts in the deep terrestrial subsurface.</title>
        <authorList>
            <person name="Probst A.J."/>
            <person name="Ladd B."/>
            <person name="Jarett J.K."/>
            <person name="Geller-Mcgrath D.E."/>
            <person name="Sieber C.M."/>
            <person name="Emerson J.B."/>
            <person name="Anantharaman K."/>
            <person name="Thomas B.C."/>
            <person name="Malmstrom R."/>
            <person name="Stieglmeier M."/>
            <person name="Klingl A."/>
            <person name="Woyke T."/>
            <person name="Ryan C.M."/>
            <person name="Banfield J.F."/>
        </authorList>
    </citation>
    <scope>NUCLEOTIDE SEQUENCE [LARGE SCALE GENOMIC DNA]</scope>
    <source>
        <strain evidence="13">CG11_big_fil_rev_8_21_14_0_20_39_34</strain>
    </source>
</reference>
<protein>
    <recommendedName>
        <fullName evidence="12">Peptidase S11 D-alanyl-D-alanine carboxypeptidase A N-terminal domain-containing protein</fullName>
    </recommendedName>
</protein>
<feature type="region of interest" description="Disordered" evidence="10">
    <location>
        <begin position="473"/>
        <end position="497"/>
    </location>
</feature>
<dbReference type="EMBL" id="PCWN01000007">
    <property type="protein sequence ID" value="PIR04154.1"/>
    <property type="molecule type" value="Genomic_DNA"/>
</dbReference>
<dbReference type="Gene3D" id="3.40.710.10">
    <property type="entry name" value="DD-peptidase/beta-lactamase superfamily"/>
    <property type="match status" value="1"/>
</dbReference>
<dbReference type="GO" id="GO:0009002">
    <property type="term" value="F:serine-type D-Ala-D-Ala carboxypeptidase activity"/>
    <property type="evidence" value="ECO:0007669"/>
    <property type="project" value="InterPro"/>
</dbReference>
<evidence type="ECO:0000256" key="4">
    <source>
        <dbReference type="ARBA" id="ARBA00022960"/>
    </source>
</evidence>
<comment type="similarity">
    <text evidence="1 9">Belongs to the peptidase S11 family.</text>
</comment>
<evidence type="ECO:0000313" key="14">
    <source>
        <dbReference type="Proteomes" id="UP000229600"/>
    </source>
</evidence>
<keyword evidence="4" id="KW-0133">Cell shape</keyword>
<evidence type="ECO:0000256" key="6">
    <source>
        <dbReference type="ARBA" id="ARBA00023316"/>
    </source>
</evidence>
<evidence type="ECO:0000259" key="12">
    <source>
        <dbReference type="Pfam" id="PF00768"/>
    </source>
</evidence>
<dbReference type="GO" id="GO:0009252">
    <property type="term" value="P:peptidoglycan biosynthetic process"/>
    <property type="evidence" value="ECO:0007669"/>
    <property type="project" value="UniProtKB-KW"/>
</dbReference>
<comment type="caution">
    <text evidence="13">The sequence shown here is derived from an EMBL/GenBank/DDBJ whole genome shotgun (WGS) entry which is preliminary data.</text>
</comment>
<evidence type="ECO:0000313" key="13">
    <source>
        <dbReference type="EMBL" id="PIR04154.1"/>
    </source>
</evidence>
<keyword evidence="3" id="KW-0378">Hydrolase</keyword>
<dbReference type="GO" id="GO:0071555">
    <property type="term" value="P:cell wall organization"/>
    <property type="evidence" value="ECO:0007669"/>
    <property type="project" value="UniProtKB-KW"/>
</dbReference>
<dbReference type="InterPro" id="IPR018044">
    <property type="entry name" value="Peptidase_S11"/>
</dbReference>
<dbReference type="InterPro" id="IPR012338">
    <property type="entry name" value="Beta-lactam/transpept-like"/>
</dbReference>
<evidence type="ECO:0000256" key="3">
    <source>
        <dbReference type="ARBA" id="ARBA00022801"/>
    </source>
</evidence>
<keyword evidence="5" id="KW-0573">Peptidoglycan synthesis</keyword>
<dbReference type="GO" id="GO:0006508">
    <property type="term" value="P:proteolysis"/>
    <property type="evidence" value="ECO:0007669"/>
    <property type="project" value="InterPro"/>
</dbReference>
<feature type="active site" evidence="7">
    <location>
        <position position="611"/>
    </location>
</feature>
<evidence type="ECO:0000256" key="10">
    <source>
        <dbReference type="SAM" id="MobiDB-lite"/>
    </source>
</evidence>
<keyword evidence="6" id="KW-0961">Cell wall biogenesis/degradation</keyword>